<feature type="compositionally biased region" description="Low complexity" evidence="10">
    <location>
        <begin position="107"/>
        <end position="133"/>
    </location>
</feature>
<feature type="region of interest" description="Disordered" evidence="10">
    <location>
        <begin position="107"/>
        <end position="159"/>
    </location>
</feature>
<dbReference type="PANTHER" id="PTHR15975:SF0">
    <property type="entry name" value="CCR4-NOT TRANSCRIPTION COMPLEX SUBUNIT 11"/>
    <property type="match status" value="1"/>
</dbReference>
<dbReference type="EMBL" id="JANIEX010000425">
    <property type="protein sequence ID" value="KAJ3567268.1"/>
    <property type="molecule type" value="Genomic_DNA"/>
</dbReference>
<dbReference type="GO" id="GO:0031047">
    <property type="term" value="P:regulatory ncRNA-mediated gene silencing"/>
    <property type="evidence" value="ECO:0007669"/>
    <property type="project" value="UniProtKB-KW"/>
</dbReference>
<dbReference type="Gene3D" id="3.80.10.10">
    <property type="entry name" value="Ribonuclease Inhibitor"/>
    <property type="match status" value="1"/>
</dbReference>
<keyword evidence="7" id="KW-0943">RNA-mediated gene silencing</keyword>
<evidence type="ECO:0000256" key="2">
    <source>
        <dbReference type="ARBA" id="ARBA00004496"/>
    </source>
</evidence>
<feature type="compositionally biased region" description="Pro residues" evidence="10">
    <location>
        <begin position="1"/>
        <end position="16"/>
    </location>
</feature>
<organism evidence="11 12">
    <name type="scientific">Leucocoprinus birnbaumii</name>
    <dbReference type="NCBI Taxonomy" id="56174"/>
    <lineage>
        <taxon>Eukaryota</taxon>
        <taxon>Fungi</taxon>
        <taxon>Dikarya</taxon>
        <taxon>Basidiomycota</taxon>
        <taxon>Agaricomycotina</taxon>
        <taxon>Agaricomycetes</taxon>
        <taxon>Agaricomycetidae</taxon>
        <taxon>Agaricales</taxon>
        <taxon>Agaricineae</taxon>
        <taxon>Agaricaceae</taxon>
        <taxon>Leucocoprinus</taxon>
    </lineage>
</organism>
<evidence type="ECO:0000256" key="4">
    <source>
        <dbReference type="ARBA" id="ARBA00014872"/>
    </source>
</evidence>
<comment type="similarity">
    <text evidence="3">Belongs to the CNOT11 family.</text>
</comment>
<evidence type="ECO:0000256" key="1">
    <source>
        <dbReference type="ARBA" id="ARBA00004123"/>
    </source>
</evidence>
<accession>A0AAD5YVH9</accession>
<sequence>MQGIIRPPPAPAPPAVPHHQSHQAYHHQAHHHQHHHQQLSAIQQPPSALSDSMQQITRPAVPPTSLAGAGATAMMPPSTPSGSGSSTPNLNLPFVGNGVGNGTAFGSSASAAGSRASPTGASGSSPLGTASPGGPVGESHVGGVARSNSTSSTTTSTTATATEMADSADAAGVSDPVHASVSHLLSRAYSLPCSTAAQAFAQLVQPTSRFQLALDALLPLLDSAKSVELAQRILVSFILYSLYAPYPITINPFRSVLYVAYTKEREKAMQLVDEGKESANEQLVWVLWKILRGDGNDIGPYSPGTLARSPLPAKLRAENLVLDDDMYYNGNDIEDFTYSYSQRQQPNIYGQPAPSGYNSNGTSAMTSPIIPSSAQSTTIAALARSPITSEEDRRNERMMQGMRLLLAARERALTIAEQRVLSPLINDVTSSRIITSLDLAPIVARNPSIAHPLFVGLLCNASEENSNISQFLDVLPFLPPSLASMDVMGRLLRDKTLINKIPGYSTVADLVRMEVLGRFVHECINWLERAERDEKEGLVSDDRFAKGVQNLCRFFSSLIKLRIVDPSSDADSTEMAHFTLRYSRFEDANALYRQIATSSVCLGSLSDHDQPYRLQPFTYSYQATRWPLDTPRDLEWEEPEPLYRFVFTLAATCSLWRQVAFSTPELWKAVSMEVGPDNVDLCDDILTTFLEHVGQIPLTLDLSFSPPPPEWDGQDGLERIRRTIFDFHSQKFGFIRLTAPAVEWLQGFGETFVNLEEIHLRWRDGECPGFPNHVSFRQLPRLSRLNVYNFSSHEMNFYLPSARVTHLDFFSTGFHIPLQLLLQCRNLTCFRNRSLRYTASRVYNYNYTFQTPHILPHLEEFDWNMVQHGDQSASLLNHLQLPVLRKLFIDHLELVDPIVASSTIIFFSHFRETLQSLTLHHPWAGHRRQESHHTNLHALTNCLAALPRLRKFRVKSACPCFNSLVMEVLSAKTSGDGGYLLPELKVLCLRVRGNCEFDTKLVLHFLQRRRDLNVFVLNIDSIHYESHERELYRLRTTFQRDVQEGLRLLVREGLKLKISRSGEMLEWLTDGI</sequence>
<dbReference type="AlphaFoldDB" id="A0AAD5YVH9"/>
<gene>
    <name evidence="11" type="ORF">NP233_g6480</name>
</gene>
<evidence type="ECO:0000313" key="11">
    <source>
        <dbReference type="EMBL" id="KAJ3567268.1"/>
    </source>
</evidence>
<keyword evidence="6" id="KW-0805">Transcription regulation</keyword>
<reference evidence="11" key="1">
    <citation type="submission" date="2022-07" db="EMBL/GenBank/DDBJ databases">
        <title>Genome Sequence of Leucocoprinus birnbaumii.</title>
        <authorList>
            <person name="Buettner E."/>
        </authorList>
    </citation>
    <scope>NUCLEOTIDE SEQUENCE</scope>
    <source>
        <strain evidence="11">VT141</strain>
    </source>
</reference>
<dbReference type="Pfam" id="PF10155">
    <property type="entry name" value="CNOT11"/>
    <property type="match status" value="1"/>
</dbReference>
<dbReference type="GO" id="GO:0030014">
    <property type="term" value="C:CCR4-NOT complex"/>
    <property type="evidence" value="ECO:0007669"/>
    <property type="project" value="InterPro"/>
</dbReference>
<dbReference type="GO" id="GO:0005634">
    <property type="term" value="C:nucleus"/>
    <property type="evidence" value="ECO:0007669"/>
    <property type="project" value="UniProtKB-SubCell"/>
</dbReference>
<evidence type="ECO:0000256" key="3">
    <source>
        <dbReference type="ARBA" id="ARBA00008030"/>
    </source>
</evidence>
<dbReference type="PANTHER" id="PTHR15975">
    <property type="entry name" value="CCR4-NOT TRANSCRIPTION COMPLEX SUBUNIT 11"/>
    <property type="match status" value="1"/>
</dbReference>
<name>A0AAD5YVH9_9AGAR</name>
<keyword evidence="5" id="KW-0963">Cytoplasm</keyword>
<feature type="compositionally biased region" description="Basic residues" evidence="10">
    <location>
        <begin position="19"/>
        <end position="37"/>
    </location>
</feature>
<evidence type="ECO:0000256" key="10">
    <source>
        <dbReference type="SAM" id="MobiDB-lite"/>
    </source>
</evidence>
<dbReference type="InterPro" id="IPR032675">
    <property type="entry name" value="LRR_dom_sf"/>
</dbReference>
<evidence type="ECO:0000256" key="9">
    <source>
        <dbReference type="ARBA" id="ARBA00023242"/>
    </source>
</evidence>
<dbReference type="InterPro" id="IPR019312">
    <property type="entry name" value="CNOT11"/>
</dbReference>
<comment type="caution">
    <text evidence="11">The sequence shown here is derived from an EMBL/GenBank/DDBJ whole genome shotgun (WGS) entry which is preliminary data.</text>
</comment>
<evidence type="ECO:0000256" key="5">
    <source>
        <dbReference type="ARBA" id="ARBA00022490"/>
    </source>
</evidence>
<protein>
    <recommendedName>
        <fullName evidence="4">CCR4-NOT transcription complex subunit 11</fullName>
    </recommendedName>
</protein>
<dbReference type="GO" id="GO:0005737">
    <property type="term" value="C:cytoplasm"/>
    <property type="evidence" value="ECO:0007669"/>
    <property type="project" value="UniProtKB-SubCell"/>
</dbReference>
<proteinExistence type="inferred from homology"/>
<feature type="compositionally biased region" description="Low complexity" evidence="10">
    <location>
        <begin position="147"/>
        <end position="159"/>
    </location>
</feature>
<evidence type="ECO:0000256" key="7">
    <source>
        <dbReference type="ARBA" id="ARBA00023158"/>
    </source>
</evidence>
<evidence type="ECO:0000256" key="8">
    <source>
        <dbReference type="ARBA" id="ARBA00023163"/>
    </source>
</evidence>
<keyword evidence="8" id="KW-0804">Transcription</keyword>
<comment type="subcellular location">
    <subcellularLocation>
        <location evidence="2">Cytoplasm</location>
    </subcellularLocation>
    <subcellularLocation>
        <location evidence="1">Nucleus</location>
    </subcellularLocation>
</comment>
<keyword evidence="12" id="KW-1185">Reference proteome</keyword>
<dbReference type="Proteomes" id="UP001213000">
    <property type="component" value="Unassembled WGS sequence"/>
</dbReference>
<feature type="region of interest" description="Disordered" evidence="10">
    <location>
        <begin position="1"/>
        <end position="94"/>
    </location>
</feature>
<feature type="compositionally biased region" description="Polar residues" evidence="10">
    <location>
        <begin position="45"/>
        <end position="57"/>
    </location>
</feature>
<evidence type="ECO:0000313" key="12">
    <source>
        <dbReference type="Proteomes" id="UP001213000"/>
    </source>
</evidence>
<keyword evidence="9" id="KW-0539">Nucleus</keyword>
<evidence type="ECO:0000256" key="6">
    <source>
        <dbReference type="ARBA" id="ARBA00023015"/>
    </source>
</evidence>